<comment type="similarity">
    <text evidence="2 4">Belongs to the bacterial solute-binding protein 3 family.</text>
</comment>
<dbReference type="InterPro" id="IPR001638">
    <property type="entry name" value="Solute-binding_3/MltF_N"/>
</dbReference>
<proteinExistence type="inferred from homology"/>
<name>A0A558AFQ8_9PSEU</name>
<comment type="subcellular location">
    <subcellularLocation>
        <location evidence="1">Cell envelope</location>
    </subcellularLocation>
</comment>
<evidence type="ECO:0000313" key="7">
    <source>
        <dbReference type="EMBL" id="TVT23105.1"/>
    </source>
</evidence>
<dbReference type="PANTHER" id="PTHR35936:SF17">
    <property type="entry name" value="ARGININE-BINDING EXTRACELLULAR PROTEIN ARTP"/>
    <property type="match status" value="1"/>
</dbReference>
<comment type="caution">
    <text evidence="7">The sequence shown here is derived from an EMBL/GenBank/DDBJ whole genome shotgun (WGS) entry which is preliminary data.</text>
</comment>
<organism evidence="7 8">
    <name type="scientific">Amycolatopsis acidiphila</name>
    <dbReference type="NCBI Taxonomy" id="715473"/>
    <lineage>
        <taxon>Bacteria</taxon>
        <taxon>Bacillati</taxon>
        <taxon>Actinomycetota</taxon>
        <taxon>Actinomycetes</taxon>
        <taxon>Pseudonocardiales</taxon>
        <taxon>Pseudonocardiaceae</taxon>
        <taxon>Amycolatopsis</taxon>
    </lineage>
</organism>
<evidence type="ECO:0000313" key="8">
    <source>
        <dbReference type="Proteomes" id="UP000318578"/>
    </source>
</evidence>
<keyword evidence="8" id="KW-1185">Reference proteome</keyword>
<dbReference type="InterPro" id="IPR001320">
    <property type="entry name" value="Iontro_rcpt_C"/>
</dbReference>
<dbReference type="EMBL" id="VJZA01000013">
    <property type="protein sequence ID" value="TVT23105.1"/>
    <property type="molecule type" value="Genomic_DNA"/>
</dbReference>
<dbReference type="PANTHER" id="PTHR35936">
    <property type="entry name" value="MEMBRANE-BOUND LYTIC MUREIN TRANSGLYCOSYLASE F"/>
    <property type="match status" value="1"/>
</dbReference>
<dbReference type="AlphaFoldDB" id="A0A558AFQ8"/>
<dbReference type="CDD" id="cd01004">
    <property type="entry name" value="PBP2_MidA_like"/>
    <property type="match status" value="1"/>
</dbReference>
<gene>
    <name evidence="7" type="ORF">FNH06_10775</name>
</gene>
<dbReference type="Gene3D" id="3.40.190.10">
    <property type="entry name" value="Periplasmic binding protein-like II"/>
    <property type="match status" value="2"/>
</dbReference>
<evidence type="ECO:0000259" key="6">
    <source>
        <dbReference type="SMART" id="SM00079"/>
    </source>
</evidence>
<dbReference type="GO" id="GO:0030313">
    <property type="term" value="C:cell envelope"/>
    <property type="evidence" value="ECO:0007669"/>
    <property type="project" value="UniProtKB-SubCell"/>
</dbReference>
<dbReference type="SMART" id="SM00079">
    <property type="entry name" value="PBPe"/>
    <property type="match status" value="1"/>
</dbReference>
<reference evidence="7 8" key="1">
    <citation type="submission" date="2019-07" db="EMBL/GenBank/DDBJ databases">
        <title>New species of Amycolatopsis and Streptomyces.</title>
        <authorList>
            <person name="Duangmal K."/>
            <person name="Teo W.F.A."/>
            <person name="Lipun K."/>
        </authorList>
    </citation>
    <scope>NUCLEOTIDE SEQUENCE [LARGE SCALE GENOMIC DNA]</scope>
    <source>
        <strain evidence="7 8">JCM 30562</strain>
    </source>
</reference>
<feature type="domain" description="Solute-binding protein family 3/N-terminal" evidence="5">
    <location>
        <begin position="83"/>
        <end position="310"/>
    </location>
</feature>
<dbReference type="OrthoDB" id="4633994at2"/>
<dbReference type="Pfam" id="PF00497">
    <property type="entry name" value="SBP_bac_3"/>
    <property type="match status" value="1"/>
</dbReference>
<accession>A0A558AFQ8</accession>
<dbReference type="GO" id="GO:0016020">
    <property type="term" value="C:membrane"/>
    <property type="evidence" value="ECO:0007669"/>
    <property type="project" value="InterPro"/>
</dbReference>
<keyword evidence="3" id="KW-0732">Signal</keyword>
<dbReference type="Proteomes" id="UP000318578">
    <property type="component" value="Unassembled WGS sequence"/>
</dbReference>
<evidence type="ECO:0000256" key="2">
    <source>
        <dbReference type="ARBA" id="ARBA00010333"/>
    </source>
</evidence>
<evidence type="ECO:0000256" key="4">
    <source>
        <dbReference type="RuleBase" id="RU003744"/>
    </source>
</evidence>
<dbReference type="PROSITE" id="PS01039">
    <property type="entry name" value="SBP_BACTERIAL_3"/>
    <property type="match status" value="1"/>
</dbReference>
<dbReference type="SMART" id="SM00062">
    <property type="entry name" value="PBPb"/>
    <property type="match status" value="1"/>
</dbReference>
<protein>
    <submittedName>
        <fullName evidence="7">ABC transporter substrate-binding protein</fullName>
    </submittedName>
</protein>
<sequence length="324" mass="33409">MRGLARYDLLGVTKVARATHIKALVLLPAFALAGLTMACGAGGNGSGGTQPSASASAAAPLPTETKDDKLAAMVPTAISADGKIVVGQDQSYAPNEFVDESGKVVGFDVDLGNAIAQKLGLTAEYQNAAFSGILAGVGSGQYELAMSSFTINSERLQTVDMVSYYSAGTSLAVPKGNPDKITLDDLCGKNIAVQQGTVQVDDLTKRSGECTAAGKPAINMQQFQAQTDVNLQVQTRRSQAMLADSPVIDYAVKQTGGAVEIVGQPYDSAPYGIALKKGQGTYAQAVQGAVQAIIDDGTYDKILAKWGLNTAGAIKKADLNPAVS</sequence>
<feature type="domain" description="Ionotropic glutamate receptor C-terminal" evidence="6">
    <location>
        <begin position="83"/>
        <end position="309"/>
    </location>
</feature>
<dbReference type="GO" id="GO:0015276">
    <property type="term" value="F:ligand-gated monoatomic ion channel activity"/>
    <property type="evidence" value="ECO:0007669"/>
    <property type="project" value="InterPro"/>
</dbReference>
<evidence type="ECO:0000256" key="3">
    <source>
        <dbReference type="ARBA" id="ARBA00022729"/>
    </source>
</evidence>
<dbReference type="SUPFAM" id="SSF53850">
    <property type="entry name" value="Periplasmic binding protein-like II"/>
    <property type="match status" value="1"/>
</dbReference>
<dbReference type="InterPro" id="IPR018313">
    <property type="entry name" value="SBP_3_CS"/>
</dbReference>
<evidence type="ECO:0000256" key="1">
    <source>
        <dbReference type="ARBA" id="ARBA00004196"/>
    </source>
</evidence>
<evidence type="ECO:0000259" key="5">
    <source>
        <dbReference type="SMART" id="SM00062"/>
    </source>
</evidence>